<sequence>MKKVYSNSDAIAYWLIAGYFTVVGTIALIVS</sequence>
<dbReference type="Proteomes" id="UP000198432">
    <property type="component" value="Unassembled WGS sequence"/>
</dbReference>
<accession>A0A239GYV9</accession>
<organism evidence="2 3">
    <name type="scientific">Pontibacter ummariensis</name>
    <dbReference type="NCBI Taxonomy" id="1610492"/>
    <lineage>
        <taxon>Bacteria</taxon>
        <taxon>Pseudomonadati</taxon>
        <taxon>Bacteroidota</taxon>
        <taxon>Cytophagia</taxon>
        <taxon>Cytophagales</taxon>
        <taxon>Hymenobacteraceae</taxon>
        <taxon>Pontibacter</taxon>
    </lineage>
</organism>
<feature type="transmembrane region" description="Helical" evidence="1">
    <location>
        <begin position="12"/>
        <end position="30"/>
    </location>
</feature>
<evidence type="ECO:0000313" key="3">
    <source>
        <dbReference type="Proteomes" id="UP000198432"/>
    </source>
</evidence>
<keyword evidence="1" id="KW-1133">Transmembrane helix</keyword>
<dbReference type="AlphaFoldDB" id="A0A239GYV9"/>
<proteinExistence type="predicted"/>
<keyword evidence="1" id="KW-0472">Membrane</keyword>
<gene>
    <name evidence="2" type="ORF">SAMN06296052_11291</name>
</gene>
<keyword evidence="1" id="KW-0812">Transmembrane</keyword>
<evidence type="ECO:0000256" key="1">
    <source>
        <dbReference type="SAM" id="Phobius"/>
    </source>
</evidence>
<dbReference type="EMBL" id="FZOQ01000012">
    <property type="protein sequence ID" value="SNS74320.1"/>
    <property type="molecule type" value="Genomic_DNA"/>
</dbReference>
<keyword evidence="3" id="KW-1185">Reference proteome</keyword>
<name>A0A239GYV9_9BACT</name>
<protein>
    <submittedName>
        <fullName evidence="2">Uncharacterized protein</fullName>
    </submittedName>
</protein>
<evidence type="ECO:0000313" key="2">
    <source>
        <dbReference type="EMBL" id="SNS74320.1"/>
    </source>
</evidence>
<reference evidence="3" key="1">
    <citation type="submission" date="2017-06" db="EMBL/GenBank/DDBJ databases">
        <authorList>
            <person name="Varghese N."/>
            <person name="Submissions S."/>
        </authorList>
    </citation>
    <scope>NUCLEOTIDE SEQUENCE [LARGE SCALE GENOMIC DNA]</scope>
    <source>
        <strain evidence="3">NKM1</strain>
    </source>
</reference>